<dbReference type="InterPro" id="IPR003660">
    <property type="entry name" value="HAMP_dom"/>
</dbReference>
<dbReference type="GO" id="GO:0000155">
    <property type="term" value="F:phosphorelay sensor kinase activity"/>
    <property type="evidence" value="ECO:0007669"/>
    <property type="project" value="InterPro"/>
</dbReference>
<keyword evidence="10" id="KW-0472">Membrane</keyword>
<reference evidence="13 14" key="1">
    <citation type="submission" date="2017-03" db="EMBL/GenBank/DDBJ databases">
        <title>Complete genome sequence of Candidatus 'Thiodictyon syntrophicum' sp. nov. strain Cad16T, a photolithoautotroph purple sulfur bacterium isolated from an alpine meromictic lake.</title>
        <authorList>
            <person name="Luedin S.M."/>
            <person name="Pothier J.F."/>
            <person name="Danza F."/>
            <person name="Storelli N."/>
            <person name="Wittwer M."/>
            <person name="Tonolla M."/>
        </authorList>
    </citation>
    <scope>NUCLEOTIDE SEQUENCE [LARGE SCALE GENOMIC DNA]</scope>
    <source>
        <strain evidence="13 14">Cad16T</strain>
    </source>
</reference>
<evidence type="ECO:0000256" key="2">
    <source>
        <dbReference type="ARBA" id="ARBA00004370"/>
    </source>
</evidence>
<gene>
    <name evidence="13" type="ORF">THSYN_20475</name>
</gene>
<dbReference type="GO" id="GO:0005524">
    <property type="term" value="F:ATP binding"/>
    <property type="evidence" value="ECO:0007669"/>
    <property type="project" value="UniProtKB-KW"/>
</dbReference>
<dbReference type="PRINTS" id="PR00344">
    <property type="entry name" value="BCTRLSENSOR"/>
</dbReference>
<feature type="transmembrane region" description="Helical" evidence="10">
    <location>
        <begin position="12"/>
        <end position="32"/>
    </location>
</feature>
<organism evidence="13 14">
    <name type="scientific">Candidatus Thiodictyon syntrophicum</name>
    <dbReference type="NCBI Taxonomy" id="1166950"/>
    <lineage>
        <taxon>Bacteria</taxon>
        <taxon>Pseudomonadati</taxon>
        <taxon>Pseudomonadota</taxon>
        <taxon>Gammaproteobacteria</taxon>
        <taxon>Chromatiales</taxon>
        <taxon>Chromatiaceae</taxon>
        <taxon>Thiodictyon</taxon>
    </lineage>
</organism>
<dbReference type="RefSeq" id="WP_100920783.1">
    <property type="nucleotide sequence ID" value="NZ_CP020370.1"/>
</dbReference>
<evidence type="ECO:0000256" key="9">
    <source>
        <dbReference type="ARBA" id="ARBA00023012"/>
    </source>
</evidence>
<dbReference type="Pfam" id="PF00672">
    <property type="entry name" value="HAMP"/>
    <property type="match status" value="1"/>
</dbReference>
<evidence type="ECO:0000313" key="14">
    <source>
        <dbReference type="Proteomes" id="UP000232638"/>
    </source>
</evidence>
<dbReference type="InterPro" id="IPR013656">
    <property type="entry name" value="PAS_4"/>
</dbReference>
<dbReference type="InterPro" id="IPR005467">
    <property type="entry name" value="His_kinase_dom"/>
</dbReference>
<dbReference type="Proteomes" id="UP000232638">
    <property type="component" value="Chromosome"/>
</dbReference>
<keyword evidence="8" id="KW-0067">ATP-binding</keyword>
<dbReference type="GO" id="GO:0016020">
    <property type="term" value="C:membrane"/>
    <property type="evidence" value="ECO:0007669"/>
    <property type="project" value="UniProtKB-SubCell"/>
</dbReference>
<keyword evidence="6" id="KW-0547">Nucleotide-binding</keyword>
<dbReference type="SMART" id="SM00387">
    <property type="entry name" value="HATPase_c"/>
    <property type="match status" value="1"/>
</dbReference>
<dbReference type="SUPFAM" id="SSF47384">
    <property type="entry name" value="Homodimeric domain of signal transducing histidine kinase"/>
    <property type="match status" value="1"/>
</dbReference>
<evidence type="ECO:0000256" key="4">
    <source>
        <dbReference type="ARBA" id="ARBA00022553"/>
    </source>
</evidence>
<evidence type="ECO:0000256" key="10">
    <source>
        <dbReference type="SAM" id="Phobius"/>
    </source>
</evidence>
<feature type="domain" description="HAMP" evidence="12">
    <location>
        <begin position="307"/>
        <end position="360"/>
    </location>
</feature>
<evidence type="ECO:0000256" key="7">
    <source>
        <dbReference type="ARBA" id="ARBA00022777"/>
    </source>
</evidence>
<sequence length="749" mass="81308">MAANPLRNLRLLGTIPIAALVVALFIALVLMRDAIQNSEDLSRAFVPLLFIVLGGLLILAVLVVVNIVKLLRRYRRQAAGSRLTLRIVVLFVLISLLPVGVVYYFSLGFLLRGIDSWFDVEIGRAMQDALTLNQASLDLNQRVLTKYTEALLAGIQDRSSTAIALTLNSLRRHAGAEELTIFGPGGQVLGTANQDPAKLVPSYADREIQQGVRAGKNYVGTETGPAEELVVRVVVRDPGGRPMQMQAIFPTSSRITELSAGLETAYNRYTELAYLRRSLKTSFSLTLLLVLLFGVMAALIGAFHTARRLVAPVADIARGTRAVAEGDYEQQLPLPKHDDELAFLVASFNTMTRRIAQARDAAARSQEAVETQRTYLETVLGRLSSGVVAFDAAQRLRTANPAARQILGLDPGAASALTLGDIERAQPGLTPWTEAVRSHLDAGQDWRREIVLQRTAGRQTLMCRGSTLPLPGTDGRGHVVVFDDITTLITAQRNAAWGEVARRLAHEIKNPLTPIQLSAERLRHKLLAKANPQDAALIDRSTRTIVAQVEAMKAMVNDFSDYARTPQSQPVPLAFDRLVQEVLDLYRSAGAGALVVNLEAPETLVRGDATRLRQVIHNLVKNAQEALEGRPEPHIKVSTRRLDGPLVELPGEGDTNGHEHDAGLVQLEVTDNGPGFDAEIQERMFEPYVTSKPKGTGLGLAIVKKIIEEHGGMIGAENTGSGATIRIRLPICLGGPPAAAKERGLNAQL</sequence>
<keyword evidence="10" id="KW-1133">Transmembrane helix</keyword>
<evidence type="ECO:0000256" key="5">
    <source>
        <dbReference type="ARBA" id="ARBA00022679"/>
    </source>
</evidence>
<dbReference type="InterPro" id="IPR017232">
    <property type="entry name" value="NtrY"/>
</dbReference>
<feature type="transmembrane region" description="Helical" evidence="10">
    <location>
        <begin position="83"/>
        <end position="105"/>
    </location>
</feature>
<dbReference type="Pfam" id="PF02518">
    <property type="entry name" value="HATPase_c"/>
    <property type="match status" value="1"/>
</dbReference>
<dbReference type="InterPro" id="IPR036097">
    <property type="entry name" value="HisK_dim/P_sf"/>
</dbReference>
<keyword evidence="10" id="KW-0812">Transmembrane</keyword>
<comment type="subcellular location">
    <subcellularLocation>
        <location evidence="2">Membrane</location>
    </subcellularLocation>
</comment>
<proteinExistence type="predicted"/>
<dbReference type="Gene3D" id="1.10.287.130">
    <property type="match status" value="1"/>
</dbReference>
<evidence type="ECO:0000259" key="12">
    <source>
        <dbReference type="PROSITE" id="PS50885"/>
    </source>
</evidence>
<protein>
    <recommendedName>
        <fullName evidence="3">histidine kinase</fullName>
        <ecNumber evidence="3">2.7.13.3</ecNumber>
    </recommendedName>
</protein>
<dbReference type="EC" id="2.7.13.3" evidence="3"/>
<evidence type="ECO:0000256" key="8">
    <source>
        <dbReference type="ARBA" id="ARBA00022840"/>
    </source>
</evidence>
<feature type="transmembrane region" description="Helical" evidence="10">
    <location>
        <begin position="283"/>
        <end position="303"/>
    </location>
</feature>
<dbReference type="InterPro" id="IPR000014">
    <property type="entry name" value="PAS"/>
</dbReference>
<dbReference type="PIRSF" id="PIRSF037532">
    <property type="entry name" value="STHK_NtrY"/>
    <property type="match status" value="1"/>
</dbReference>
<dbReference type="KEGG" id="tsy:THSYN_20475"/>
<keyword evidence="4" id="KW-0597">Phosphoprotein</keyword>
<keyword evidence="7 13" id="KW-0418">Kinase</keyword>
<feature type="transmembrane region" description="Helical" evidence="10">
    <location>
        <begin position="44"/>
        <end position="71"/>
    </location>
</feature>
<dbReference type="PROSITE" id="PS50885">
    <property type="entry name" value="HAMP"/>
    <property type="match status" value="1"/>
</dbReference>
<name>A0A2K8UBX3_9GAMM</name>
<dbReference type="InterPro" id="IPR003594">
    <property type="entry name" value="HATPase_dom"/>
</dbReference>
<evidence type="ECO:0000256" key="6">
    <source>
        <dbReference type="ARBA" id="ARBA00022741"/>
    </source>
</evidence>
<dbReference type="PANTHER" id="PTHR43065">
    <property type="entry name" value="SENSOR HISTIDINE KINASE"/>
    <property type="match status" value="1"/>
</dbReference>
<dbReference type="Gene3D" id="3.30.450.20">
    <property type="entry name" value="PAS domain"/>
    <property type="match status" value="1"/>
</dbReference>
<dbReference type="PROSITE" id="PS50109">
    <property type="entry name" value="HIS_KIN"/>
    <property type="match status" value="1"/>
</dbReference>
<dbReference type="OrthoDB" id="1931120at2"/>
<evidence type="ECO:0000259" key="11">
    <source>
        <dbReference type="PROSITE" id="PS50109"/>
    </source>
</evidence>
<evidence type="ECO:0000256" key="1">
    <source>
        <dbReference type="ARBA" id="ARBA00000085"/>
    </source>
</evidence>
<dbReference type="PANTHER" id="PTHR43065:SF10">
    <property type="entry name" value="PEROXIDE STRESS-ACTIVATED HISTIDINE KINASE MAK3"/>
    <property type="match status" value="1"/>
</dbReference>
<dbReference type="CDD" id="cd00082">
    <property type="entry name" value="HisKA"/>
    <property type="match status" value="1"/>
</dbReference>
<evidence type="ECO:0000313" key="13">
    <source>
        <dbReference type="EMBL" id="AUB83084.1"/>
    </source>
</evidence>
<comment type="catalytic activity">
    <reaction evidence="1">
        <text>ATP + protein L-histidine = ADP + protein N-phospho-L-histidine.</text>
        <dbReference type="EC" id="2.7.13.3"/>
    </reaction>
</comment>
<keyword evidence="5" id="KW-0808">Transferase</keyword>
<dbReference type="EMBL" id="CP020370">
    <property type="protein sequence ID" value="AUB83084.1"/>
    <property type="molecule type" value="Genomic_DNA"/>
</dbReference>
<dbReference type="InterPro" id="IPR004358">
    <property type="entry name" value="Sig_transdc_His_kin-like_C"/>
</dbReference>
<dbReference type="InterPro" id="IPR036890">
    <property type="entry name" value="HATPase_C_sf"/>
</dbReference>
<dbReference type="SUPFAM" id="SSF55785">
    <property type="entry name" value="PYP-like sensor domain (PAS domain)"/>
    <property type="match status" value="1"/>
</dbReference>
<dbReference type="SMART" id="SM00388">
    <property type="entry name" value="HisKA"/>
    <property type="match status" value="1"/>
</dbReference>
<dbReference type="CDD" id="cd00130">
    <property type="entry name" value="PAS"/>
    <property type="match status" value="1"/>
</dbReference>
<dbReference type="SUPFAM" id="SSF55874">
    <property type="entry name" value="ATPase domain of HSP90 chaperone/DNA topoisomerase II/histidine kinase"/>
    <property type="match status" value="1"/>
</dbReference>
<accession>A0A2K8UBX3</accession>
<dbReference type="SUPFAM" id="SSF158472">
    <property type="entry name" value="HAMP domain-like"/>
    <property type="match status" value="1"/>
</dbReference>
<dbReference type="Gene3D" id="6.10.340.10">
    <property type="match status" value="1"/>
</dbReference>
<dbReference type="SMART" id="SM00304">
    <property type="entry name" value="HAMP"/>
    <property type="match status" value="1"/>
</dbReference>
<keyword evidence="9" id="KW-0902">Two-component regulatory system</keyword>
<evidence type="ECO:0000256" key="3">
    <source>
        <dbReference type="ARBA" id="ARBA00012438"/>
    </source>
</evidence>
<dbReference type="Gene3D" id="3.30.565.10">
    <property type="entry name" value="Histidine kinase-like ATPase, C-terminal domain"/>
    <property type="match status" value="1"/>
</dbReference>
<keyword evidence="14" id="KW-1185">Reference proteome</keyword>
<feature type="domain" description="Histidine kinase" evidence="11">
    <location>
        <begin position="503"/>
        <end position="733"/>
    </location>
</feature>
<dbReference type="CDD" id="cd06225">
    <property type="entry name" value="HAMP"/>
    <property type="match status" value="1"/>
</dbReference>
<dbReference type="InterPro" id="IPR003661">
    <property type="entry name" value="HisK_dim/P_dom"/>
</dbReference>
<dbReference type="InterPro" id="IPR035965">
    <property type="entry name" value="PAS-like_dom_sf"/>
</dbReference>
<dbReference type="AlphaFoldDB" id="A0A2K8UBX3"/>
<dbReference type="Pfam" id="PF00512">
    <property type="entry name" value="HisKA"/>
    <property type="match status" value="1"/>
</dbReference>
<dbReference type="Pfam" id="PF08448">
    <property type="entry name" value="PAS_4"/>
    <property type="match status" value="1"/>
</dbReference>